<proteinExistence type="predicted"/>
<dbReference type="RefSeq" id="WP_057622910.1">
    <property type="nucleotide sequence ID" value="NZ_LKHV02000001.1"/>
</dbReference>
<reference evidence="3" key="3">
    <citation type="submission" date="2021-06" db="EMBL/GenBank/DDBJ databases">
        <title>Genomic Description and Analysis of Intracellular Bacteria, Candidatus Berkiella cookevillensis and Candidatus Berkiella aquae.</title>
        <authorList>
            <person name="Kidane D.T."/>
            <person name="Mehari Y.T."/>
            <person name="Rice F.C."/>
            <person name="Arivett B.A."/>
            <person name="Farone A.L."/>
            <person name="Berk S.G."/>
            <person name="Farone M.B."/>
        </authorList>
    </citation>
    <scope>NUCLEOTIDE SEQUENCE</scope>
    <source>
        <strain evidence="3">CC99</strain>
    </source>
</reference>
<dbReference type="AlphaFoldDB" id="A0A0Q9YHI7"/>
<keyword evidence="4" id="KW-1185">Reference proteome</keyword>
<sequence>MIFELSLPQTNQVSGGNEITSVYIYYPSEWDKTINIFSAGLIGFFGGTLLAGGYGAIIGAILGIGLQSTFAQNYEIGTTYLFLKDDEGNHYAIKG</sequence>
<accession>A0A0Q9YHI7</accession>
<organism evidence="2">
    <name type="scientific">Candidatus Berkiella cookevillensis</name>
    <dbReference type="NCBI Taxonomy" id="437022"/>
    <lineage>
        <taxon>Bacteria</taxon>
        <taxon>Pseudomonadati</taxon>
        <taxon>Pseudomonadota</taxon>
        <taxon>Gammaproteobacteria</taxon>
        <taxon>Candidatus Berkiellales</taxon>
        <taxon>Candidatus Berkiellaceae</taxon>
        <taxon>Candidatus Berkiella</taxon>
    </lineage>
</organism>
<dbReference type="Proteomes" id="UP000051494">
    <property type="component" value="Unassembled WGS sequence"/>
</dbReference>
<name>A0A0Q9YHI7_9GAMM</name>
<evidence type="ECO:0000313" key="4">
    <source>
        <dbReference type="Proteomes" id="UP000051494"/>
    </source>
</evidence>
<protein>
    <submittedName>
        <fullName evidence="2">Uncharacterized protein</fullName>
    </submittedName>
</protein>
<keyword evidence="1" id="KW-0472">Membrane</keyword>
<keyword evidence="1" id="KW-1133">Transmembrane helix</keyword>
<reference evidence="3" key="2">
    <citation type="journal article" date="2016" name="Genome Announc.">
        <title>Draft Genome Sequences of Two Novel Amoeba-Resistant Intranuclear Bacteria, 'Candidatus Berkiella cookevillensis' and 'Candidatus Berkiella aquae'.</title>
        <authorList>
            <person name="Mehari Y.T."/>
            <person name="Arivett B.A."/>
            <person name="Farone A.L."/>
            <person name="Gunderson J.H."/>
            <person name="Farone M.B."/>
        </authorList>
    </citation>
    <scope>NUCLEOTIDE SEQUENCE</scope>
    <source>
        <strain evidence="3">CC99</strain>
    </source>
</reference>
<evidence type="ECO:0000256" key="1">
    <source>
        <dbReference type="SAM" id="Phobius"/>
    </source>
</evidence>
<comment type="caution">
    <text evidence="2">The sequence shown here is derived from an EMBL/GenBank/DDBJ whole genome shotgun (WGS) entry which is preliminary data.</text>
</comment>
<reference evidence="2" key="1">
    <citation type="submission" date="2015-09" db="EMBL/GenBank/DDBJ databases">
        <title>Draft Genome Sequences of Two Novel Amoeba-resistant Intranuclear Bacteria, Candidatus Berkiella cookevillensis and Candidatus Berkiella aquae.</title>
        <authorList>
            <person name="Mehari Y.T."/>
            <person name="Arivett B.A."/>
            <person name="Farone A.L."/>
            <person name="Gunderson J.H."/>
            <person name="Farone M.B."/>
        </authorList>
    </citation>
    <scope>NUCLEOTIDE SEQUENCE [LARGE SCALE GENOMIC DNA]</scope>
    <source>
        <strain evidence="2">CC99</strain>
    </source>
</reference>
<dbReference type="EMBL" id="LKHV02000001">
    <property type="protein sequence ID" value="MCS5708345.1"/>
    <property type="molecule type" value="Genomic_DNA"/>
</dbReference>
<dbReference type="EMBL" id="LKHV01000001">
    <property type="protein sequence ID" value="KRG20077.1"/>
    <property type="molecule type" value="Genomic_DNA"/>
</dbReference>
<evidence type="ECO:0000313" key="2">
    <source>
        <dbReference type="EMBL" id="KRG20077.1"/>
    </source>
</evidence>
<feature type="transmembrane region" description="Helical" evidence="1">
    <location>
        <begin position="36"/>
        <end position="64"/>
    </location>
</feature>
<keyword evidence="1" id="KW-0812">Transmembrane</keyword>
<gene>
    <name evidence="2" type="ORF">CC99x_00298</name>
    <name evidence="3" type="ORF">CC99x_005440</name>
</gene>
<evidence type="ECO:0000313" key="3">
    <source>
        <dbReference type="EMBL" id="MCS5708345.1"/>
    </source>
</evidence>